<dbReference type="GO" id="GO:0010181">
    <property type="term" value="F:FMN binding"/>
    <property type="evidence" value="ECO:0007669"/>
    <property type="project" value="InterPro"/>
</dbReference>
<name>A0A8H3F729_9LECA</name>
<comment type="similarity">
    <text evidence="1">Belongs to the NADH:flavin oxidoreductase/NADH oxidase family.</text>
</comment>
<dbReference type="PANTHER" id="PTHR43656">
    <property type="entry name" value="BINDING OXIDOREDUCTASE, PUTATIVE (AFU_ORTHOLOGUE AFUA_2G08260)-RELATED"/>
    <property type="match status" value="1"/>
</dbReference>
<proteinExistence type="inferred from homology"/>
<sequence>MAIGPESRYESDNVSPAPLGKPLEFPFSGKTAPNRFLKAAMTERISSWDPKELGKRGIPSENLINVYKRWGEGQLGTILTGNIMIEFDQLEAAGNPIIPRTEEPKGERFEAFKKLAAASKAHGSLCVGQVSHPGRQVADSIQKDPVSASDVQLEGNIMGMTFAKPHAASAEEIERIVQGFTHAAEYLHAAGYDGIELHGAHGYLLAQFLASSTNKRTDQYGGSLANRSRIIVEIAQRIRERVPESFMLGIKINSVEFQKGGFDTNECKELCAALEANRFDFVELSGGTYEELAFMHKRDSTKKREAFFLDFAQTIVPALTKTKTYITGGFKTVGAMVNALNTVDGVGLARPVCQEPRLCADILSGKVKGAIKQRLDENNFGLTNVAAGSQIRMIGKDQEPIDLSKEENEQAFMKDMGHWSDLMAHDSGMYSYGYIDIESIKPHPYGVAY</sequence>
<protein>
    <recommendedName>
        <fullName evidence="5">NADH:flavin oxidoreductase/NADH oxidase N-terminal domain-containing protein</fullName>
    </recommendedName>
</protein>
<dbReference type="PANTHER" id="PTHR43656:SF5">
    <property type="entry name" value="NADH:FLAVIN OXIDOREDUCTASE_NADH OXIDASE N-TERMINAL DOMAIN-CONTAINING PROTEIN"/>
    <property type="match status" value="1"/>
</dbReference>
<dbReference type="InterPro" id="IPR001155">
    <property type="entry name" value="OxRdtase_FMN_N"/>
</dbReference>
<dbReference type="EMBL" id="CAJPDT010000020">
    <property type="protein sequence ID" value="CAF9918315.1"/>
    <property type="molecule type" value="Genomic_DNA"/>
</dbReference>
<evidence type="ECO:0000259" key="5">
    <source>
        <dbReference type="Pfam" id="PF00724"/>
    </source>
</evidence>
<evidence type="ECO:0000256" key="4">
    <source>
        <dbReference type="ARBA" id="ARBA00023002"/>
    </source>
</evidence>
<keyword evidence="4" id="KW-0560">Oxidoreductase</keyword>
<dbReference type="Gene3D" id="3.20.20.70">
    <property type="entry name" value="Aldolase class I"/>
    <property type="match status" value="1"/>
</dbReference>
<evidence type="ECO:0000256" key="3">
    <source>
        <dbReference type="ARBA" id="ARBA00022643"/>
    </source>
</evidence>
<keyword evidence="7" id="KW-1185">Reference proteome</keyword>
<feature type="domain" description="NADH:flavin oxidoreductase/NADH oxidase N-terminal" evidence="5">
    <location>
        <begin position="22"/>
        <end position="363"/>
    </location>
</feature>
<dbReference type="InterPro" id="IPR051799">
    <property type="entry name" value="NADH_flavin_oxidoreductase"/>
</dbReference>
<evidence type="ECO:0000313" key="7">
    <source>
        <dbReference type="Proteomes" id="UP000664534"/>
    </source>
</evidence>
<comment type="caution">
    <text evidence="6">The sequence shown here is derived from an EMBL/GenBank/DDBJ whole genome shotgun (WGS) entry which is preliminary data.</text>
</comment>
<gene>
    <name evidence="6" type="ORF">IMSHALPRED_004275</name>
</gene>
<dbReference type="OrthoDB" id="1663137at2759"/>
<evidence type="ECO:0000256" key="1">
    <source>
        <dbReference type="ARBA" id="ARBA00005979"/>
    </source>
</evidence>
<dbReference type="GO" id="GO:0016491">
    <property type="term" value="F:oxidoreductase activity"/>
    <property type="evidence" value="ECO:0007669"/>
    <property type="project" value="UniProtKB-KW"/>
</dbReference>
<evidence type="ECO:0000256" key="2">
    <source>
        <dbReference type="ARBA" id="ARBA00022630"/>
    </source>
</evidence>
<dbReference type="Pfam" id="PF00724">
    <property type="entry name" value="Oxidored_FMN"/>
    <property type="match status" value="1"/>
</dbReference>
<reference evidence="6" key="1">
    <citation type="submission" date="2021-03" db="EMBL/GenBank/DDBJ databases">
        <authorList>
            <person name="Tagirdzhanova G."/>
        </authorList>
    </citation>
    <scope>NUCLEOTIDE SEQUENCE</scope>
</reference>
<organism evidence="6 7">
    <name type="scientific">Imshaugia aleurites</name>
    <dbReference type="NCBI Taxonomy" id="172621"/>
    <lineage>
        <taxon>Eukaryota</taxon>
        <taxon>Fungi</taxon>
        <taxon>Dikarya</taxon>
        <taxon>Ascomycota</taxon>
        <taxon>Pezizomycotina</taxon>
        <taxon>Lecanoromycetes</taxon>
        <taxon>OSLEUM clade</taxon>
        <taxon>Lecanoromycetidae</taxon>
        <taxon>Lecanorales</taxon>
        <taxon>Lecanorineae</taxon>
        <taxon>Parmeliaceae</taxon>
        <taxon>Imshaugia</taxon>
    </lineage>
</organism>
<dbReference type="Proteomes" id="UP000664534">
    <property type="component" value="Unassembled WGS sequence"/>
</dbReference>
<keyword evidence="2" id="KW-0285">Flavoprotein</keyword>
<keyword evidence="3" id="KW-0288">FMN</keyword>
<dbReference type="SUPFAM" id="SSF51395">
    <property type="entry name" value="FMN-linked oxidoreductases"/>
    <property type="match status" value="1"/>
</dbReference>
<dbReference type="CDD" id="cd04733">
    <property type="entry name" value="OYE_like_2_FMN"/>
    <property type="match status" value="1"/>
</dbReference>
<accession>A0A8H3F729</accession>
<dbReference type="InterPro" id="IPR013785">
    <property type="entry name" value="Aldolase_TIM"/>
</dbReference>
<dbReference type="AlphaFoldDB" id="A0A8H3F729"/>
<evidence type="ECO:0000313" key="6">
    <source>
        <dbReference type="EMBL" id="CAF9918315.1"/>
    </source>
</evidence>